<evidence type="ECO:0000259" key="1">
    <source>
        <dbReference type="Pfam" id="PF24626"/>
    </source>
</evidence>
<proteinExistence type="predicted"/>
<dbReference type="Pfam" id="PF24626">
    <property type="entry name" value="SH3_Tf2-1"/>
    <property type="match status" value="1"/>
</dbReference>
<reference evidence="2" key="1">
    <citation type="submission" date="2018-10" db="EMBL/GenBank/DDBJ databases">
        <title>Population genomic analysis revealed the cold adaptation of white poplar.</title>
        <authorList>
            <person name="Liu Y.-J."/>
        </authorList>
    </citation>
    <scope>NUCLEOTIDE SEQUENCE [LARGE SCALE GENOMIC DNA]</scope>
    <source>
        <strain evidence="2">PAL-ZL1</strain>
    </source>
</reference>
<dbReference type="EMBL" id="RCHU01000138">
    <property type="protein sequence ID" value="TKS13212.1"/>
    <property type="molecule type" value="Genomic_DNA"/>
</dbReference>
<evidence type="ECO:0000313" key="2">
    <source>
        <dbReference type="EMBL" id="TKS13212.1"/>
    </source>
</evidence>
<comment type="caution">
    <text evidence="2">The sequence shown here is derived from an EMBL/GenBank/DDBJ whole genome shotgun (WGS) entry which is preliminary data.</text>
</comment>
<accession>A0A4U5QQL0</accession>
<organism evidence="2">
    <name type="scientific">Populus alba</name>
    <name type="common">White poplar</name>
    <dbReference type="NCBI Taxonomy" id="43335"/>
    <lineage>
        <taxon>Eukaryota</taxon>
        <taxon>Viridiplantae</taxon>
        <taxon>Streptophyta</taxon>
        <taxon>Embryophyta</taxon>
        <taxon>Tracheophyta</taxon>
        <taxon>Spermatophyta</taxon>
        <taxon>Magnoliopsida</taxon>
        <taxon>eudicotyledons</taxon>
        <taxon>Gunneridae</taxon>
        <taxon>Pentapetalae</taxon>
        <taxon>rosids</taxon>
        <taxon>fabids</taxon>
        <taxon>Malpighiales</taxon>
        <taxon>Salicaceae</taxon>
        <taxon>Saliceae</taxon>
        <taxon>Populus</taxon>
    </lineage>
</organism>
<protein>
    <recommendedName>
        <fullName evidence="1">Tf2-1-like SH3-like domain-containing protein</fullName>
    </recommendedName>
</protein>
<sequence length="145" mass="16264">MDLTPLPLPPRPSEADLDFSEHMKYVHAEVKRRLSHSTDSYAAAANIKRKDKQFNSGDMMLVRPKPERFPPSSFTKLHARRAGPFQVTKNLGSNAYVIDLQNLTAFTTSRCHPAWCLTYLFIGFAGCSVSRGINRGARKLARTPT</sequence>
<dbReference type="InterPro" id="IPR056924">
    <property type="entry name" value="SH3_Tf2-1"/>
</dbReference>
<name>A0A4U5QQL0_POPAL</name>
<feature type="domain" description="Tf2-1-like SH3-like" evidence="1">
    <location>
        <begin position="57"/>
        <end position="102"/>
    </location>
</feature>
<gene>
    <name evidence="2" type="ORF">D5086_0000055250</name>
</gene>
<dbReference type="AlphaFoldDB" id="A0A4U5QQL0"/>